<keyword evidence="4" id="KW-1185">Reference proteome</keyword>
<comment type="similarity">
    <text evidence="1">Belongs to the DRM1/ARP family.</text>
</comment>
<sequence length="135" mass="14376">MGFIDKLWDETVAGPTPECGGLGKLRKQISLSHHHHCIGIKPLSSSPPIIAAASPAMDDQAPRISRSISILRRSNSASPNWLVCSSPDSTGSSPPSPATPTSPFSPTTPRGNHKLARRKSTPSGYDWIVLSALDR</sequence>
<feature type="region of interest" description="Disordered" evidence="2">
    <location>
        <begin position="75"/>
        <end position="120"/>
    </location>
</feature>
<dbReference type="InterPro" id="IPR008406">
    <property type="entry name" value="DRM/ARP"/>
</dbReference>
<dbReference type="PANTHER" id="PTHR33565:SF20">
    <property type="entry name" value="DORMANCY-ASSOCIATED PROTEIN HOMOLOG 4"/>
    <property type="match status" value="1"/>
</dbReference>
<evidence type="ECO:0000256" key="2">
    <source>
        <dbReference type="SAM" id="MobiDB-lite"/>
    </source>
</evidence>
<evidence type="ECO:0000313" key="4">
    <source>
        <dbReference type="Proteomes" id="UP001152523"/>
    </source>
</evidence>
<name>A0AAV0C381_9ASTE</name>
<organism evidence="3 4">
    <name type="scientific">Cuscuta epithymum</name>
    <dbReference type="NCBI Taxonomy" id="186058"/>
    <lineage>
        <taxon>Eukaryota</taxon>
        <taxon>Viridiplantae</taxon>
        <taxon>Streptophyta</taxon>
        <taxon>Embryophyta</taxon>
        <taxon>Tracheophyta</taxon>
        <taxon>Spermatophyta</taxon>
        <taxon>Magnoliopsida</taxon>
        <taxon>eudicotyledons</taxon>
        <taxon>Gunneridae</taxon>
        <taxon>Pentapetalae</taxon>
        <taxon>asterids</taxon>
        <taxon>lamiids</taxon>
        <taxon>Solanales</taxon>
        <taxon>Convolvulaceae</taxon>
        <taxon>Cuscuteae</taxon>
        <taxon>Cuscuta</taxon>
        <taxon>Cuscuta subgen. Cuscuta</taxon>
    </lineage>
</organism>
<dbReference type="AlphaFoldDB" id="A0AAV0C381"/>
<comment type="caution">
    <text evidence="3">The sequence shown here is derived from an EMBL/GenBank/DDBJ whole genome shotgun (WGS) entry which is preliminary data.</text>
</comment>
<dbReference type="EMBL" id="CAMAPF010000006">
    <property type="protein sequence ID" value="CAH9055818.1"/>
    <property type="molecule type" value="Genomic_DNA"/>
</dbReference>
<accession>A0AAV0C381</accession>
<gene>
    <name evidence="3" type="ORF">CEPIT_LOCUS857</name>
</gene>
<dbReference type="PANTHER" id="PTHR33565">
    <property type="entry name" value="DORMANCY-ASSOCIATED PROTEIN 1"/>
    <property type="match status" value="1"/>
</dbReference>
<feature type="compositionally biased region" description="Basic residues" evidence="2">
    <location>
        <begin position="111"/>
        <end position="120"/>
    </location>
</feature>
<dbReference type="Proteomes" id="UP001152523">
    <property type="component" value="Unassembled WGS sequence"/>
</dbReference>
<evidence type="ECO:0000313" key="3">
    <source>
        <dbReference type="EMBL" id="CAH9055818.1"/>
    </source>
</evidence>
<proteinExistence type="inferred from homology"/>
<evidence type="ECO:0000256" key="1">
    <source>
        <dbReference type="ARBA" id="ARBA00010502"/>
    </source>
</evidence>
<reference evidence="3" key="1">
    <citation type="submission" date="2022-07" db="EMBL/GenBank/DDBJ databases">
        <authorList>
            <person name="Macas J."/>
            <person name="Novak P."/>
            <person name="Neumann P."/>
        </authorList>
    </citation>
    <scope>NUCLEOTIDE SEQUENCE</scope>
</reference>
<protein>
    <submittedName>
        <fullName evidence="3">Uncharacterized protein</fullName>
    </submittedName>
</protein>